<organism evidence="2 3">
    <name type="scientific">Alkalibacterium putridalgicola</name>
    <dbReference type="NCBI Taxonomy" id="426703"/>
    <lineage>
        <taxon>Bacteria</taxon>
        <taxon>Bacillati</taxon>
        <taxon>Bacillota</taxon>
        <taxon>Bacilli</taxon>
        <taxon>Lactobacillales</taxon>
        <taxon>Carnobacteriaceae</taxon>
        <taxon>Alkalibacterium</taxon>
    </lineage>
</organism>
<accession>A0A1H7QXD7</accession>
<dbReference type="AlphaFoldDB" id="A0A1H7QXD7"/>
<protein>
    <submittedName>
        <fullName evidence="2">Uncharacterized protein</fullName>
    </submittedName>
</protein>
<dbReference type="Proteomes" id="UP000198548">
    <property type="component" value="Unassembled WGS sequence"/>
</dbReference>
<reference evidence="2 3" key="1">
    <citation type="submission" date="2016-10" db="EMBL/GenBank/DDBJ databases">
        <authorList>
            <person name="de Groot N.N."/>
        </authorList>
    </citation>
    <scope>NUCLEOTIDE SEQUENCE [LARGE SCALE GENOMIC DNA]</scope>
    <source>
        <strain evidence="2 3">DSM 19182</strain>
    </source>
</reference>
<dbReference type="STRING" id="426703.SAMN04488100_10323"/>
<dbReference type="RefSeq" id="WP_091486505.1">
    <property type="nucleotide sequence ID" value="NZ_BJUX01000009.1"/>
</dbReference>
<dbReference type="EMBL" id="BJUX01000009">
    <property type="protein sequence ID" value="GEK88988.1"/>
    <property type="molecule type" value="Genomic_DNA"/>
</dbReference>
<evidence type="ECO:0000313" key="4">
    <source>
        <dbReference type="Proteomes" id="UP000321425"/>
    </source>
</evidence>
<gene>
    <name evidence="1" type="ORF">APU01nite_10270</name>
    <name evidence="2" type="ORF">SAMN04488100_10323</name>
</gene>
<dbReference type="OrthoDB" id="2168536at2"/>
<name>A0A1H7QXD7_9LACT</name>
<keyword evidence="4" id="KW-1185">Reference proteome</keyword>
<dbReference type="InterPro" id="IPR021351">
    <property type="entry name" value="DUF2969"/>
</dbReference>
<dbReference type="EMBL" id="FOBL01000003">
    <property type="protein sequence ID" value="SEL52593.1"/>
    <property type="molecule type" value="Genomic_DNA"/>
</dbReference>
<evidence type="ECO:0000313" key="1">
    <source>
        <dbReference type="EMBL" id="GEK88988.1"/>
    </source>
</evidence>
<evidence type="ECO:0000313" key="2">
    <source>
        <dbReference type="EMBL" id="SEL52593.1"/>
    </source>
</evidence>
<dbReference type="Proteomes" id="UP000321425">
    <property type="component" value="Unassembled WGS sequence"/>
</dbReference>
<dbReference type="Pfam" id="PF11184">
    <property type="entry name" value="DUF2969"/>
    <property type="match status" value="1"/>
</dbReference>
<reference evidence="1 4" key="2">
    <citation type="submission" date="2019-07" db="EMBL/GenBank/DDBJ databases">
        <title>Whole genome shotgun sequence of Alkalibacterium putridalgicola NBRC 103243.</title>
        <authorList>
            <person name="Hosoyama A."/>
            <person name="Uohara A."/>
            <person name="Ohji S."/>
            <person name="Ichikawa N."/>
        </authorList>
    </citation>
    <scope>NUCLEOTIDE SEQUENCE [LARGE SCALE GENOMIC DNA]</scope>
    <source>
        <strain evidence="1 4">NBRC 103243</strain>
    </source>
</reference>
<evidence type="ECO:0000313" key="3">
    <source>
        <dbReference type="Proteomes" id="UP000198548"/>
    </source>
</evidence>
<sequence length="76" mass="8780">MGKRNKHIEVEINETKNNTESFTEFELVVRKKVIGKLQQEGDGLVNVEFKSGKKRTARSIDEGVQMLIEEHNLHDE</sequence>
<proteinExistence type="predicted"/>